<dbReference type="SUPFAM" id="SSF53254">
    <property type="entry name" value="Phosphoglycerate mutase-like"/>
    <property type="match status" value="1"/>
</dbReference>
<sequence>MKKKLYLLRHGETEFNKKGIYQGILDSPLTEAGVQQVQANAFLLKRKLADVQDQQILFLSSPLGRAIQSSKLIQQILDRKELTIMTDERLKEVDIGEWNGKNREQIQAQQPELESNTFNWYFKGPNGETLSDVESRCNEWLADLENAEEEHVIIMAHGLLGRVLRGCFSKLKEEELLSLEVQQRGFFLLENQQSIYVTDHFDEYE</sequence>
<reference evidence="4" key="1">
    <citation type="submission" date="2017-05" db="EMBL/GenBank/DDBJ databases">
        <title>The Genome Sequence of Enterococcus sp. 9D6_DIV0238.</title>
        <authorList>
            <consortium name="The Broad Institute Genomics Platform"/>
            <consortium name="The Broad Institute Genomic Center for Infectious Diseases"/>
            <person name="Earl A."/>
            <person name="Manson A."/>
            <person name="Schwartman J."/>
            <person name="Gilmore M."/>
            <person name="Abouelleil A."/>
            <person name="Cao P."/>
            <person name="Chapman S."/>
            <person name="Cusick C."/>
            <person name="Shea T."/>
            <person name="Young S."/>
            <person name="Neafsey D."/>
            <person name="Nusbaum C."/>
            <person name="Birren B."/>
        </authorList>
    </citation>
    <scope>NUCLEOTIDE SEQUENCE [LARGE SCALE GENOMIC DNA]</scope>
    <source>
        <strain evidence="4">9D6_DIV0238</strain>
    </source>
</reference>
<dbReference type="PANTHER" id="PTHR46517">
    <property type="entry name" value="FRUCTOSE-2,6-BISPHOSPHATASE TIGAR"/>
    <property type="match status" value="1"/>
</dbReference>
<dbReference type="CDD" id="cd07067">
    <property type="entry name" value="HP_PGM_like"/>
    <property type="match status" value="1"/>
</dbReference>
<dbReference type="InterPro" id="IPR029033">
    <property type="entry name" value="His_PPase_superfam"/>
</dbReference>
<evidence type="ECO:0000256" key="1">
    <source>
        <dbReference type="ARBA" id="ARBA00022801"/>
    </source>
</evidence>
<dbReference type="AlphaFoldDB" id="A0A200JDL4"/>
<evidence type="ECO:0008006" key="7">
    <source>
        <dbReference type="Google" id="ProtNLM"/>
    </source>
</evidence>
<evidence type="ECO:0000313" key="6">
    <source>
        <dbReference type="Proteomes" id="UP000196151"/>
    </source>
</evidence>
<protein>
    <recommendedName>
        <fullName evidence="7">Phosphoglycerate mutase</fullName>
    </recommendedName>
</protein>
<gene>
    <name evidence="5" type="ORF">A5889_000107</name>
    <name evidence="4" type="ORF">A5889_000798</name>
</gene>
<dbReference type="RefSeq" id="WP_176372769.1">
    <property type="nucleotide sequence ID" value="NZ_CP147246.1"/>
</dbReference>
<evidence type="ECO:0000313" key="5">
    <source>
        <dbReference type="EMBL" id="WYJ92628.1"/>
    </source>
</evidence>
<dbReference type="EMBL" id="NIBQ01000001">
    <property type="protein sequence ID" value="OUZ35322.1"/>
    <property type="molecule type" value="Genomic_DNA"/>
</dbReference>
<feature type="active site" description="Proton donor/acceptor" evidence="2">
    <location>
        <position position="92"/>
    </location>
</feature>
<feature type="active site" description="Tele-phosphohistidine intermediate" evidence="2">
    <location>
        <position position="10"/>
    </location>
</feature>
<dbReference type="InterPro" id="IPR013078">
    <property type="entry name" value="His_Pase_superF_clade-1"/>
</dbReference>
<feature type="binding site" evidence="3">
    <location>
        <begin position="9"/>
        <end position="16"/>
    </location>
    <ligand>
        <name>substrate</name>
    </ligand>
</feature>
<dbReference type="InterPro" id="IPR051695">
    <property type="entry name" value="Phosphoglycerate_Mutase"/>
</dbReference>
<dbReference type="EMBL" id="CP147246">
    <property type="protein sequence ID" value="WYJ92628.1"/>
    <property type="molecule type" value="Genomic_DNA"/>
</dbReference>
<organism evidence="4">
    <name type="scientific">Candidatus Enterococcus dunnyi</name>
    <dbReference type="NCBI Taxonomy" id="1834192"/>
    <lineage>
        <taxon>Bacteria</taxon>
        <taxon>Bacillati</taxon>
        <taxon>Bacillota</taxon>
        <taxon>Bacilli</taxon>
        <taxon>Lactobacillales</taxon>
        <taxon>Enterococcaceae</taxon>
        <taxon>Enterococcus</taxon>
    </lineage>
</organism>
<dbReference type="Pfam" id="PF00300">
    <property type="entry name" value="His_Phos_1"/>
    <property type="match status" value="1"/>
</dbReference>
<name>A0A200JDL4_9ENTE</name>
<accession>A0A200JDL4</accession>
<dbReference type="GO" id="GO:0045820">
    <property type="term" value="P:negative regulation of glycolytic process"/>
    <property type="evidence" value="ECO:0007669"/>
    <property type="project" value="TreeGrafter"/>
</dbReference>
<evidence type="ECO:0000256" key="2">
    <source>
        <dbReference type="PIRSR" id="PIRSR613078-1"/>
    </source>
</evidence>
<dbReference type="Gene3D" id="3.40.50.1240">
    <property type="entry name" value="Phosphoglycerate mutase-like"/>
    <property type="match status" value="1"/>
</dbReference>
<dbReference type="GO" id="GO:0005829">
    <property type="term" value="C:cytosol"/>
    <property type="evidence" value="ECO:0007669"/>
    <property type="project" value="TreeGrafter"/>
</dbReference>
<dbReference type="InterPro" id="IPR001345">
    <property type="entry name" value="PG/BPGM_mutase_AS"/>
</dbReference>
<dbReference type="PROSITE" id="PS00175">
    <property type="entry name" value="PG_MUTASE"/>
    <property type="match status" value="1"/>
</dbReference>
<reference evidence="5" key="2">
    <citation type="submission" date="2017-05" db="EMBL/GenBank/DDBJ databases">
        <authorList>
            <consortium name="The Broad Institute Genomics Platform"/>
            <consortium name="The Broad Institute Genomic Center for Infectious Diseases"/>
            <person name="Earl A."/>
            <person name="Manson A."/>
            <person name="Schwartman J."/>
            <person name="Gilmore M."/>
            <person name="Abouelleil A."/>
            <person name="Cao P."/>
            <person name="Chapman S."/>
            <person name="Cusick C."/>
            <person name="Shea T."/>
            <person name="Young S."/>
            <person name="Neafsey D."/>
            <person name="Nusbaum C."/>
            <person name="Birren B."/>
        </authorList>
    </citation>
    <scope>NUCLEOTIDE SEQUENCE</scope>
    <source>
        <strain evidence="5">9D6_DIV0238</strain>
    </source>
</reference>
<evidence type="ECO:0000256" key="3">
    <source>
        <dbReference type="PIRSR" id="PIRSR613078-2"/>
    </source>
</evidence>
<reference evidence="5" key="3">
    <citation type="submission" date="2024-03" db="EMBL/GenBank/DDBJ databases">
        <title>The Genome Sequence of Enterococcus sp. DIV0238c.</title>
        <authorList>
            <consortium name="The Broad Institute Genomics Platform"/>
            <consortium name="The Broad Institute Microbial Omics Core"/>
            <consortium name="The Broad Institute Genomic Center for Infectious Diseases"/>
            <person name="Earl A."/>
            <person name="Manson A."/>
            <person name="Gilmore M."/>
            <person name="Schwartman J."/>
            <person name="Shea T."/>
            <person name="Abouelleil A."/>
            <person name="Cao P."/>
            <person name="Chapman S."/>
            <person name="Cusick C."/>
            <person name="Young S."/>
            <person name="Neafsey D."/>
            <person name="Nusbaum C."/>
            <person name="Birren B."/>
        </authorList>
    </citation>
    <scope>NUCLEOTIDE SEQUENCE</scope>
    <source>
        <strain evidence="5">9D6_DIV0238</strain>
    </source>
</reference>
<proteinExistence type="predicted"/>
<keyword evidence="1" id="KW-0378">Hydrolase</keyword>
<dbReference type="PANTHER" id="PTHR46517:SF1">
    <property type="entry name" value="FRUCTOSE-2,6-BISPHOSPHATASE TIGAR"/>
    <property type="match status" value="1"/>
</dbReference>
<dbReference type="PIRSF" id="PIRSF000709">
    <property type="entry name" value="6PFK_2-Ptase"/>
    <property type="match status" value="1"/>
</dbReference>
<feature type="binding site" evidence="3">
    <location>
        <position position="65"/>
    </location>
    <ligand>
        <name>substrate</name>
    </ligand>
</feature>
<dbReference type="Proteomes" id="UP000196151">
    <property type="component" value="Chromosome"/>
</dbReference>
<dbReference type="SMART" id="SM00855">
    <property type="entry name" value="PGAM"/>
    <property type="match status" value="1"/>
</dbReference>
<dbReference type="GO" id="GO:0004331">
    <property type="term" value="F:fructose-2,6-bisphosphate 2-phosphatase activity"/>
    <property type="evidence" value="ECO:0007669"/>
    <property type="project" value="TreeGrafter"/>
</dbReference>
<dbReference type="GO" id="GO:0043456">
    <property type="term" value="P:regulation of pentose-phosphate shunt"/>
    <property type="evidence" value="ECO:0007669"/>
    <property type="project" value="TreeGrafter"/>
</dbReference>
<evidence type="ECO:0000313" key="4">
    <source>
        <dbReference type="EMBL" id="OUZ35322.1"/>
    </source>
</evidence>
<keyword evidence="6" id="KW-1185">Reference proteome</keyword>